<evidence type="ECO:0000313" key="2">
    <source>
        <dbReference type="EMBL" id="KKL94936.1"/>
    </source>
</evidence>
<dbReference type="GO" id="GO:0005829">
    <property type="term" value="C:cytosol"/>
    <property type="evidence" value="ECO:0007669"/>
    <property type="project" value="TreeGrafter"/>
</dbReference>
<feature type="compositionally biased region" description="Gly residues" evidence="1">
    <location>
        <begin position="103"/>
        <end position="118"/>
    </location>
</feature>
<sequence>ARVCVTVGMMTTGYDCPDLLNLALMRPIFSPSDFVQIKGRGTRKHNFAEEMFDPARRAELGEVKKTAYRLFDFFANCEYFEEKFDYDEELTLPMPSTMPLSSGGEGGDGQTTGPGGIGTYEHFDPDDVVSQVEQQIGADGMRIDRELFRKFEAVARADTTLSELVAAQNWEAATRHVIEELFDKPNDFYTLEKLRKAAGVDRRISVRELVEKAFGFIPGFKNKAELIEDEFQKFLADQKPEEADRIREMRFFFEAYIRDSHVRAKIDAGHFADLNVNPSFTTRDLKEVPATWRKRIPEYIKDYVSLNPFL</sequence>
<reference evidence="2" key="1">
    <citation type="journal article" date="2015" name="Nature">
        <title>Complex archaea that bridge the gap between prokaryotes and eukaryotes.</title>
        <authorList>
            <person name="Spang A."/>
            <person name="Saw J.H."/>
            <person name="Jorgensen S.L."/>
            <person name="Zaremba-Niedzwiedzka K."/>
            <person name="Martijn J."/>
            <person name="Lind A.E."/>
            <person name="van Eijk R."/>
            <person name="Schleper C."/>
            <person name="Guy L."/>
            <person name="Ettema T.J."/>
        </authorList>
    </citation>
    <scope>NUCLEOTIDE SEQUENCE</scope>
</reference>
<name>A0A0F9GWB0_9ZZZZ</name>
<dbReference type="AlphaFoldDB" id="A0A0F9GWB0"/>
<dbReference type="Gene3D" id="3.40.50.300">
    <property type="entry name" value="P-loop containing nucleotide triphosphate hydrolases"/>
    <property type="match status" value="1"/>
</dbReference>
<dbReference type="EMBL" id="LAZR01018799">
    <property type="protein sequence ID" value="KKL94936.1"/>
    <property type="molecule type" value="Genomic_DNA"/>
</dbReference>
<accession>A0A0F9GWB0</accession>
<dbReference type="PANTHER" id="PTHR47396:SF1">
    <property type="entry name" value="ATP-DEPENDENT HELICASE IRC3-RELATED"/>
    <property type="match status" value="1"/>
</dbReference>
<dbReference type="InterPro" id="IPR027417">
    <property type="entry name" value="P-loop_NTPase"/>
</dbReference>
<dbReference type="PANTHER" id="PTHR47396">
    <property type="entry name" value="TYPE I RESTRICTION ENZYME ECOKI R PROTEIN"/>
    <property type="match status" value="1"/>
</dbReference>
<dbReference type="InterPro" id="IPR050742">
    <property type="entry name" value="Helicase_Restrict-Modif_Enz"/>
</dbReference>
<feature type="region of interest" description="Disordered" evidence="1">
    <location>
        <begin position="99"/>
        <end position="119"/>
    </location>
</feature>
<proteinExistence type="predicted"/>
<gene>
    <name evidence="2" type="ORF">LCGC14_1859680</name>
</gene>
<feature type="non-terminal residue" evidence="2">
    <location>
        <position position="1"/>
    </location>
</feature>
<organism evidence="2">
    <name type="scientific">marine sediment metagenome</name>
    <dbReference type="NCBI Taxonomy" id="412755"/>
    <lineage>
        <taxon>unclassified sequences</taxon>
        <taxon>metagenomes</taxon>
        <taxon>ecological metagenomes</taxon>
    </lineage>
</organism>
<comment type="caution">
    <text evidence="2">The sequence shown here is derived from an EMBL/GenBank/DDBJ whole genome shotgun (WGS) entry which is preliminary data.</text>
</comment>
<protein>
    <recommendedName>
        <fullName evidence="3">Restriction endonuclease subunit R</fullName>
    </recommendedName>
</protein>
<evidence type="ECO:0000256" key="1">
    <source>
        <dbReference type="SAM" id="MobiDB-lite"/>
    </source>
</evidence>
<evidence type="ECO:0008006" key="3">
    <source>
        <dbReference type="Google" id="ProtNLM"/>
    </source>
</evidence>